<dbReference type="EMBL" id="HBUE01351373">
    <property type="protein sequence ID" value="CAG6603484.1"/>
    <property type="molecule type" value="Transcribed_RNA"/>
</dbReference>
<protein>
    <submittedName>
        <fullName evidence="2">(northern house mosquito) hypothetical protein</fullName>
    </submittedName>
</protein>
<proteinExistence type="predicted"/>
<dbReference type="EMBL" id="HBUE01244271">
    <property type="protein sequence ID" value="CAG6551190.1"/>
    <property type="molecule type" value="Transcribed_RNA"/>
</dbReference>
<evidence type="ECO:0000256" key="1">
    <source>
        <dbReference type="SAM" id="MobiDB-lite"/>
    </source>
</evidence>
<reference evidence="2" key="1">
    <citation type="submission" date="2021-05" db="EMBL/GenBank/DDBJ databases">
        <authorList>
            <person name="Alioto T."/>
            <person name="Alioto T."/>
            <person name="Gomez Garrido J."/>
        </authorList>
    </citation>
    <scope>NUCLEOTIDE SEQUENCE</scope>
</reference>
<organism evidence="2">
    <name type="scientific">Culex pipiens</name>
    <name type="common">House mosquito</name>
    <dbReference type="NCBI Taxonomy" id="7175"/>
    <lineage>
        <taxon>Eukaryota</taxon>
        <taxon>Metazoa</taxon>
        <taxon>Ecdysozoa</taxon>
        <taxon>Arthropoda</taxon>
        <taxon>Hexapoda</taxon>
        <taxon>Insecta</taxon>
        <taxon>Pterygota</taxon>
        <taxon>Neoptera</taxon>
        <taxon>Endopterygota</taxon>
        <taxon>Diptera</taxon>
        <taxon>Nematocera</taxon>
        <taxon>Culicoidea</taxon>
        <taxon>Culicidae</taxon>
        <taxon>Culicinae</taxon>
        <taxon>Culicini</taxon>
        <taxon>Culex</taxon>
        <taxon>Culex</taxon>
    </lineage>
</organism>
<dbReference type="AlphaFoldDB" id="A0A8D8FB04"/>
<feature type="region of interest" description="Disordered" evidence="1">
    <location>
        <begin position="1"/>
        <end position="51"/>
    </location>
</feature>
<dbReference type="EMBL" id="HBUE01048102">
    <property type="protein sequence ID" value="CAG6463465.1"/>
    <property type="molecule type" value="Transcribed_RNA"/>
</dbReference>
<dbReference type="EMBL" id="HBUE01048112">
    <property type="protein sequence ID" value="CAG6463471.1"/>
    <property type="molecule type" value="Transcribed_RNA"/>
</dbReference>
<name>A0A8D8FB04_CULPI</name>
<accession>A0A8D8FB04</accession>
<sequence length="128" mass="14725">MQFSSFTIPPRRNLCPGHQKPSGRHGHPRAHKHARTHTHSHTPRTSFLKGGLTDDVVSTSSKFSTQLFFRFVFRFQHLSRRMFRIATGGRAPGPERRRRTHGQTMDRNSHSTDLKLSRNCCCCRLTVS</sequence>
<feature type="region of interest" description="Disordered" evidence="1">
    <location>
        <begin position="87"/>
        <end position="110"/>
    </location>
</feature>
<feature type="compositionally biased region" description="Basic residues" evidence="1">
    <location>
        <begin position="21"/>
        <end position="42"/>
    </location>
</feature>
<dbReference type="EMBL" id="HBUE01048110">
    <property type="protein sequence ID" value="CAG6463470.1"/>
    <property type="molecule type" value="Transcribed_RNA"/>
</dbReference>
<evidence type="ECO:0000313" key="2">
    <source>
        <dbReference type="EMBL" id="CAG6463469.1"/>
    </source>
</evidence>
<dbReference type="EMBL" id="HBUE01048106">
    <property type="protein sequence ID" value="CAG6463469.1"/>
    <property type="molecule type" value="Transcribed_RNA"/>
</dbReference>